<evidence type="ECO:0000313" key="2">
    <source>
        <dbReference type="Proteomes" id="UP000007015"/>
    </source>
</evidence>
<gene>
    <name evidence="1" type="ORF">OsI_30576</name>
</gene>
<dbReference type="Proteomes" id="UP000007015">
    <property type="component" value="Chromosome 9"/>
</dbReference>
<dbReference type="Gramene" id="BGIOSGA030379-TA">
    <property type="protein sequence ID" value="BGIOSGA030379-PA"/>
    <property type="gene ID" value="BGIOSGA030379"/>
</dbReference>
<keyword evidence="2" id="KW-1185">Reference proteome</keyword>
<dbReference type="STRING" id="39946.A2YZ12"/>
<dbReference type="HOGENOM" id="CLU_1374216_0_0_1"/>
<dbReference type="EMBL" id="CM000134">
    <property type="protein sequence ID" value="EAZ08323.1"/>
    <property type="molecule type" value="Genomic_DNA"/>
</dbReference>
<reference evidence="1 2" key="1">
    <citation type="journal article" date="2005" name="PLoS Biol.">
        <title>The genomes of Oryza sativa: a history of duplications.</title>
        <authorList>
            <person name="Yu J."/>
            <person name="Wang J."/>
            <person name="Lin W."/>
            <person name="Li S."/>
            <person name="Li H."/>
            <person name="Zhou J."/>
            <person name="Ni P."/>
            <person name="Dong W."/>
            <person name="Hu S."/>
            <person name="Zeng C."/>
            <person name="Zhang J."/>
            <person name="Zhang Y."/>
            <person name="Li R."/>
            <person name="Xu Z."/>
            <person name="Li S."/>
            <person name="Li X."/>
            <person name="Zheng H."/>
            <person name="Cong L."/>
            <person name="Lin L."/>
            <person name="Yin J."/>
            <person name="Geng J."/>
            <person name="Li G."/>
            <person name="Shi J."/>
            <person name="Liu J."/>
            <person name="Lv H."/>
            <person name="Li J."/>
            <person name="Wang J."/>
            <person name="Deng Y."/>
            <person name="Ran L."/>
            <person name="Shi X."/>
            <person name="Wang X."/>
            <person name="Wu Q."/>
            <person name="Li C."/>
            <person name="Ren X."/>
            <person name="Wang J."/>
            <person name="Wang X."/>
            <person name="Li D."/>
            <person name="Liu D."/>
            <person name="Zhang X."/>
            <person name="Ji Z."/>
            <person name="Zhao W."/>
            <person name="Sun Y."/>
            <person name="Zhang Z."/>
            <person name="Bao J."/>
            <person name="Han Y."/>
            <person name="Dong L."/>
            <person name="Ji J."/>
            <person name="Chen P."/>
            <person name="Wu S."/>
            <person name="Liu J."/>
            <person name="Xiao Y."/>
            <person name="Bu D."/>
            <person name="Tan J."/>
            <person name="Yang L."/>
            <person name="Ye C."/>
            <person name="Zhang J."/>
            <person name="Xu J."/>
            <person name="Zhou Y."/>
            <person name="Yu Y."/>
            <person name="Zhang B."/>
            <person name="Zhuang S."/>
            <person name="Wei H."/>
            <person name="Liu B."/>
            <person name="Lei M."/>
            <person name="Yu H."/>
            <person name="Li Y."/>
            <person name="Xu H."/>
            <person name="Wei S."/>
            <person name="He X."/>
            <person name="Fang L."/>
            <person name="Zhang Z."/>
            <person name="Zhang Y."/>
            <person name="Huang X."/>
            <person name="Su Z."/>
            <person name="Tong W."/>
            <person name="Li J."/>
            <person name="Tong Z."/>
            <person name="Li S."/>
            <person name="Ye J."/>
            <person name="Wang L."/>
            <person name="Fang L."/>
            <person name="Lei T."/>
            <person name="Chen C."/>
            <person name="Chen H."/>
            <person name="Xu Z."/>
            <person name="Li H."/>
            <person name="Huang H."/>
            <person name="Zhang F."/>
            <person name="Xu H."/>
            <person name="Li N."/>
            <person name="Zhao C."/>
            <person name="Li S."/>
            <person name="Dong L."/>
            <person name="Huang Y."/>
            <person name="Li L."/>
            <person name="Xi Y."/>
            <person name="Qi Q."/>
            <person name="Li W."/>
            <person name="Zhang B."/>
            <person name="Hu W."/>
            <person name="Zhang Y."/>
            <person name="Tian X."/>
            <person name="Jiao Y."/>
            <person name="Liang X."/>
            <person name="Jin J."/>
            <person name="Gao L."/>
            <person name="Zheng W."/>
            <person name="Hao B."/>
            <person name="Liu S."/>
            <person name="Wang W."/>
            <person name="Yuan L."/>
            <person name="Cao M."/>
            <person name="McDermott J."/>
            <person name="Samudrala R."/>
            <person name="Wang J."/>
            <person name="Wong G.K."/>
            <person name="Yang H."/>
        </authorList>
    </citation>
    <scope>NUCLEOTIDE SEQUENCE [LARGE SCALE GENOMIC DNA]</scope>
    <source>
        <strain evidence="2">cv. 93-11</strain>
    </source>
</reference>
<name>A2YZ12_ORYSI</name>
<protein>
    <submittedName>
        <fullName evidence="1">Uncharacterized protein</fullName>
    </submittedName>
</protein>
<proteinExistence type="predicted"/>
<accession>A2YZ12</accession>
<organism evidence="1 2">
    <name type="scientific">Oryza sativa subsp. indica</name>
    <name type="common">Rice</name>
    <dbReference type="NCBI Taxonomy" id="39946"/>
    <lineage>
        <taxon>Eukaryota</taxon>
        <taxon>Viridiplantae</taxon>
        <taxon>Streptophyta</taxon>
        <taxon>Embryophyta</taxon>
        <taxon>Tracheophyta</taxon>
        <taxon>Spermatophyta</taxon>
        <taxon>Magnoliopsida</taxon>
        <taxon>Liliopsida</taxon>
        <taxon>Poales</taxon>
        <taxon>Poaceae</taxon>
        <taxon>BOP clade</taxon>
        <taxon>Oryzoideae</taxon>
        <taxon>Oryzeae</taxon>
        <taxon>Oryzinae</taxon>
        <taxon>Oryza</taxon>
        <taxon>Oryza sativa</taxon>
    </lineage>
</organism>
<dbReference type="AlphaFoldDB" id="A2YZ12"/>
<sequence>MEEFQKKVEDENKMLHERIQLQVKQTQDNKEEVMQSLKVIQDMIGASMNCVGARNQRYLQISSKCTICCSPCRKDEGNSAKTPKAPLFEVRNLSAIPILEMGEGSVHFPNPHLLNNINHLGLFVIHLFYLTEDLFKAKHLVNHIVIVNTHSTSNRKHVDFPIFDGDYPEASIRKVEKYFSLTQTLEDEKVLMAEAYITG</sequence>
<evidence type="ECO:0000313" key="1">
    <source>
        <dbReference type="EMBL" id="EAZ08323.1"/>
    </source>
</evidence>